<dbReference type="Proteomes" id="UP000324705">
    <property type="component" value="Chromosome 7B"/>
</dbReference>
<feature type="compositionally biased region" description="Low complexity" evidence="1">
    <location>
        <begin position="416"/>
        <end position="439"/>
    </location>
</feature>
<feature type="compositionally biased region" description="Low complexity" evidence="1">
    <location>
        <begin position="162"/>
        <end position="182"/>
    </location>
</feature>
<feature type="region of interest" description="Disordered" evidence="1">
    <location>
        <begin position="115"/>
        <end position="280"/>
    </location>
</feature>
<dbReference type="AlphaFoldDB" id="A0A9R0ZU11"/>
<feature type="compositionally biased region" description="Low complexity" evidence="1">
    <location>
        <begin position="231"/>
        <end position="242"/>
    </location>
</feature>
<feature type="compositionally biased region" description="Acidic residues" evidence="1">
    <location>
        <begin position="67"/>
        <end position="76"/>
    </location>
</feature>
<dbReference type="PANTHER" id="PTHR31008">
    <property type="entry name" value="COP1-INTERACTING PROTEIN-RELATED"/>
    <property type="match status" value="1"/>
</dbReference>
<reference evidence="2 3" key="1">
    <citation type="submission" date="2017-09" db="EMBL/GenBank/DDBJ databases">
        <authorList>
            <consortium name="International Durum Wheat Genome Sequencing Consortium (IDWGSC)"/>
            <person name="Milanesi L."/>
        </authorList>
    </citation>
    <scope>NUCLEOTIDE SEQUENCE [LARGE SCALE GENOMIC DNA]</scope>
    <source>
        <strain evidence="3">cv. Svevo</strain>
    </source>
</reference>
<sequence>MATTTMLPLPRGAHAADPLWAQAAELERQFEGYKRRLAERRDAAAAAAAAVSDRRRPDDGSHGAGEKEEEEDEEEEVGRGRRYEAYVRRRDEKLRQGWLARMERKEAEVKALWARLDGGRHRPGDGLAAAASPAREQKPRSIEKPASPATPKCIPAMKLPRLRSATASPSPAAASPRLPSSRRASHPEPPTTPRKENRMPPPSTAATPRPLKTLSRTRSSLKDSSKEERGSVSSSSSSSVKGESPRPPRFQPPRASYDGGAGGVKVKQAAAPAPRSDADAAIAAARSRFHEQVVLAEIKTAAAVSPGPHRTRRSGNGVARASSPSVALGRGQVDFLTRLGNSDRNDVQSSEHSDAKAKNSNKKADGNGDGEVARSGDKLGDAEITGDSDTEPSYVYVKRDHEQVGDEEAAEVFEDTMASSPSSETMASSPSSETMAAASDATGTSVKESSGSLYSNVQSSFSHGSELDASAAGSPLRTPPPSGGALSTEELLEADAAMLRMKREEADVVEEAEHQSIVFLPSTCCASRSGAVPVAGMPQSPMDAVAGLKRFLTFGKKNCNGPDGPAAAAAVVIERGAPPAADGPASQGPAQGDPINKPRACWSDAASDDLDSSHVVSPHVRSLQSFVPLSPARSQLKEMALPAKSPRVPRSFFSFSSFKNRGN</sequence>
<feature type="compositionally biased region" description="Basic and acidic residues" evidence="1">
    <location>
        <begin position="220"/>
        <end position="230"/>
    </location>
</feature>
<gene>
    <name evidence="2" type="ORF">TRITD_7Bv1G025790</name>
</gene>
<evidence type="ECO:0000313" key="2">
    <source>
        <dbReference type="EMBL" id="VAI83897.1"/>
    </source>
</evidence>
<protein>
    <submittedName>
        <fullName evidence="2">Uncharacterized protein</fullName>
    </submittedName>
</protein>
<feature type="compositionally biased region" description="Low complexity" evidence="1">
    <location>
        <begin position="264"/>
        <end position="280"/>
    </location>
</feature>
<feature type="compositionally biased region" description="Polar residues" evidence="1">
    <location>
        <begin position="441"/>
        <end position="451"/>
    </location>
</feature>
<feature type="region of interest" description="Disordered" evidence="1">
    <location>
        <begin position="299"/>
        <end position="451"/>
    </location>
</feature>
<dbReference type="Gramene" id="TRITD7Bv1G025790.1">
    <property type="protein sequence ID" value="TRITD7Bv1G025790.1"/>
    <property type="gene ID" value="TRITD7Bv1G025790"/>
</dbReference>
<feature type="region of interest" description="Disordered" evidence="1">
    <location>
        <begin position="41"/>
        <end position="82"/>
    </location>
</feature>
<dbReference type="OMA" id="NESNHEH"/>
<evidence type="ECO:0000256" key="1">
    <source>
        <dbReference type="SAM" id="MobiDB-lite"/>
    </source>
</evidence>
<keyword evidence="3" id="KW-1185">Reference proteome</keyword>
<feature type="region of interest" description="Disordered" evidence="1">
    <location>
        <begin position="465"/>
        <end position="486"/>
    </location>
</feature>
<feature type="compositionally biased region" description="Basic and acidic residues" evidence="1">
    <location>
        <begin position="52"/>
        <end position="66"/>
    </location>
</feature>
<accession>A0A9R0ZU11</accession>
<name>A0A9R0ZU11_TRITD</name>
<feature type="compositionally biased region" description="Acidic residues" evidence="1">
    <location>
        <begin position="405"/>
        <end position="414"/>
    </location>
</feature>
<organism evidence="2 3">
    <name type="scientific">Triticum turgidum subsp. durum</name>
    <name type="common">Durum wheat</name>
    <name type="synonym">Triticum durum</name>
    <dbReference type="NCBI Taxonomy" id="4567"/>
    <lineage>
        <taxon>Eukaryota</taxon>
        <taxon>Viridiplantae</taxon>
        <taxon>Streptophyta</taxon>
        <taxon>Embryophyta</taxon>
        <taxon>Tracheophyta</taxon>
        <taxon>Spermatophyta</taxon>
        <taxon>Magnoliopsida</taxon>
        <taxon>Liliopsida</taxon>
        <taxon>Poales</taxon>
        <taxon>Poaceae</taxon>
        <taxon>BOP clade</taxon>
        <taxon>Pooideae</taxon>
        <taxon>Triticodae</taxon>
        <taxon>Triticeae</taxon>
        <taxon>Triticinae</taxon>
        <taxon>Triticum</taxon>
    </lineage>
</organism>
<evidence type="ECO:0000313" key="3">
    <source>
        <dbReference type="Proteomes" id="UP000324705"/>
    </source>
</evidence>
<proteinExistence type="predicted"/>
<feature type="region of interest" description="Disordered" evidence="1">
    <location>
        <begin position="578"/>
        <end position="617"/>
    </location>
</feature>
<dbReference type="EMBL" id="LT934124">
    <property type="protein sequence ID" value="VAI83897.1"/>
    <property type="molecule type" value="Genomic_DNA"/>
</dbReference>
<dbReference type="PANTHER" id="PTHR31008:SF30">
    <property type="entry name" value="OS06G0196500 PROTEIN"/>
    <property type="match status" value="1"/>
</dbReference>
<feature type="compositionally biased region" description="Basic and acidic residues" evidence="1">
    <location>
        <begin position="341"/>
        <end position="381"/>
    </location>
</feature>